<dbReference type="GO" id="GO:0051536">
    <property type="term" value="F:iron-sulfur cluster binding"/>
    <property type="evidence" value="ECO:0007669"/>
    <property type="project" value="UniProtKB-KW"/>
</dbReference>
<evidence type="ECO:0000256" key="4">
    <source>
        <dbReference type="ARBA" id="ARBA00022723"/>
    </source>
</evidence>
<evidence type="ECO:0000256" key="5">
    <source>
        <dbReference type="ARBA" id="ARBA00022898"/>
    </source>
</evidence>
<keyword evidence="11" id="KW-1185">Reference proteome</keyword>
<evidence type="ECO:0000313" key="10">
    <source>
        <dbReference type="EMBL" id="CDJ63076.1"/>
    </source>
</evidence>
<keyword evidence="4" id="KW-0479">Metal-binding</keyword>
<name>U6MGD5_9EIME</name>
<comment type="similarity">
    <text evidence="2">Belongs to the class-V pyridoxal-phosphate-dependent aminotransferase family. NifS/IscS subfamily.</text>
</comment>
<dbReference type="PANTHER" id="PTHR11601">
    <property type="entry name" value="CYSTEINE DESULFURYLASE FAMILY MEMBER"/>
    <property type="match status" value="1"/>
</dbReference>
<dbReference type="Gene3D" id="1.10.260.50">
    <property type="match status" value="1"/>
</dbReference>
<evidence type="ECO:0000256" key="6">
    <source>
        <dbReference type="ARBA" id="ARBA00023004"/>
    </source>
</evidence>
<dbReference type="GO" id="GO:0046872">
    <property type="term" value="F:metal ion binding"/>
    <property type="evidence" value="ECO:0007669"/>
    <property type="project" value="UniProtKB-KW"/>
</dbReference>
<dbReference type="PANTHER" id="PTHR11601:SF34">
    <property type="entry name" value="CYSTEINE DESULFURASE"/>
    <property type="match status" value="1"/>
</dbReference>
<dbReference type="VEuPathDB" id="ToxoDB:ENH_00033000"/>
<dbReference type="InterPro" id="IPR000192">
    <property type="entry name" value="Aminotrans_V_dom"/>
</dbReference>
<dbReference type="Proteomes" id="UP000030754">
    <property type="component" value="Unassembled WGS sequence"/>
</dbReference>
<keyword evidence="5" id="KW-0663">Pyridoxal phosphate</keyword>
<dbReference type="InterPro" id="IPR015424">
    <property type="entry name" value="PyrdxlP-dep_Trfase"/>
</dbReference>
<dbReference type="Gene3D" id="3.90.1150.10">
    <property type="entry name" value="Aspartate Aminotransferase, domain 1"/>
    <property type="match status" value="2"/>
</dbReference>
<dbReference type="SUPFAM" id="SSF53383">
    <property type="entry name" value="PLP-dependent transferases"/>
    <property type="match status" value="1"/>
</dbReference>
<dbReference type="Pfam" id="PF00266">
    <property type="entry name" value="Aminotran_5"/>
    <property type="match status" value="1"/>
</dbReference>
<comment type="cofactor">
    <cofactor evidence="1 8">
        <name>pyridoxal 5'-phosphate</name>
        <dbReference type="ChEBI" id="CHEBI:597326"/>
    </cofactor>
</comment>
<dbReference type="PROSITE" id="PS00595">
    <property type="entry name" value="AA_TRANSFER_CLASS_5"/>
    <property type="match status" value="1"/>
</dbReference>
<dbReference type="InterPro" id="IPR015422">
    <property type="entry name" value="PyrdxlP-dep_Trfase_small"/>
</dbReference>
<keyword evidence="6" id="KW-0408">Iron</keyword>
<feature type="domain" description="Aminotransferase class V" evidence="9">
    <location>
        <begin position="24"/>
        <end position="299"/>
    </location>
</feature>
<dbReference type="InterPro" id="IPR015421">
    <property type="entry name" value="PyrdxlP-dep_Trfase_major"/>
</dbReference>
<evidence type="ECO:0000259" key="9">
    <source>
        <dbReference type="Pfam" id="PF00266"/>
    </source>
</evidence>
<evidence type="ECO:0000256" key="1">
    <source>
        <dbReference type="ARBA" id="ARBA00001933"/>
    </source>
</evidence>
<dbReference type="GO" id="GO:0031071">
    <property type="term" value="F:cysteine desulfurase activity"/>
    <property type="evidence" value="ECO:0007669"/>
    <property type="project" value="UniProtKB-EC"/>
</dbReference>
<proteinExistence type="inferred from homology"/>
<evidence type="ECO:0000256" key="2">
    <source>
        <dbReference type="ARBA" id="ARBA00006490"/>
    </source>
</evidence>
<accession>U6MGD5</accession>
<dbReference type="RefSeq" id="XP_013440438.1">
    <property type="nucleotide sequence ID" value="XM_013584984.1"/>
</dbReference>
<evidence type="ECO:0000256" key="3">
    <source>
        <dbReference type="ARBA" id="ARBA00012239"/>
    </source>
</evidence>
<evidence type="ECO:0000256" key="8">
    <source>
        <dbReference type="RuleBase" id="RU004504"/>
    </source>
</evidence>
<reference evidence="10" key="2">
    <citation type="submission" date="2013-10" db="EMBL/GenBank/DDBJ databases">
        <authorList>
            <person name="Aslett M."/>
        </authorList>
    </citation>
    <scope>NUCLEOTIDE SEQUENCE [LARGE SCALE GENOMIC DNA]</scope>
    <source>
        <strain evidence="10">Houghton</strain>
    </source>
</reference>
<sequence length="485" mass="51033">MRIYEEGLRYARWLQPGHGADGLYLDYNATTPVDPAVFAALSPFLQERFGNPSSKHAVGVDAAGALRAAREAAAAALGAPPCSITFTSGATESINWALKSGAKLKRLKGPSPGRIVTCAMEHPAVLRVCEYLRDEEGFELILCPVLSSGLIDLGAFEALLTADVRPLIVVALCVQTILISIPLANGEVGVVQPIREVVSVARRICPDALIHADASQAMGKVAVQPVSLGVDLLTVAGHKVYAPKGVGALYIREGINLPPLVLGGGQESGLRGGTENVAYIVGLAKALELVQQSWAAPEWPCTQQQIAAAAAAASSNELDSSEANQAKEAGALAAHPPHPSKLAFTAKVFVEAFWAALEQDTKSSRQLLAAAVRFNGPLGAADAQVQQQWLPGTIHLSIWGASGFEIANALAEEERLFVSAGVSCHQCKTASGTLLAMGHPDEWAVGSLRISVGRWTSPFEAADAARRVVKLLVSHQLLQREGVPN</sequence>
<dbReference type="OrthoDB" id="10250117at2759"/>
<gene>
    <name evidence="10" type="ORF">ENH_00033000</name>
</gene>
<dbReference type="EC" id="2.8.1.7" evidence="3"/>
<organism evidence="10 11">
    <name type="scientific">Eimeria necatrix</name>
    <dbReference type="NCBI Taxonomy" id="51315"/>
    <lineage>
        <taxon>Eukaryota</taxon>
        <taxon>Sar</taxon>
        <taxon>Alveolata</taxon>
        <taxon>Apicomplexa</taxon>
        <taxon>Conoidasida</taxon>
        <taxon>Coccidia</taxon>
        <taxon>Eucoccidiorida</taxon>
        <taxon>Eimeriorina</taxon>
        <taxon>Eimeriidae</taxon>
        <taxon>Eimeria</taxon>
    </lineage>
</organism>
<evidence type="ECO:0000313" key="11">
    <source>
        <dbReference type="Proteomes" id="UP000030754"/>
    </source>
</evidence>
<evidence type="ECO:0000256" key="7">
    <source>
        <dbReference type="ARBA" id="ARBA00023014"/>
    </source>
</evidence>
<reference evidence="10" key="1">
    <citation type="submission" date="2013-10" db="EMBL/GenBank/DDBJ databases">
        <title>Genomic analysis of the causative agents of coccidiosis in chickens.</title>
        <authorList>
            <person name="Reid A.J."/>
            <person name="Blake D."/>
            <person name="Billington K."/>
            <person name="Browne H."/>
            <person name="Dunn M."/>
            <person name="Hung S."/>
            <person name="Kawahara F."/>
            <person name="Miranda-Saavedra D."/>
            <person name="Mourier T."/>
            <person name="Nagra H."/>
            <person name="Otto T.D."/>
            <person name="Rawlings N."/>
            <person name="Sanchez A."/>
            <person name="Sanders M."/>
            <person name="Subramaniam C."/>
            <person name="Tay Y."/>
            <person name="Dear P."/>
            <person name="Doerig C."/>
            <person name="Gruber A."/>
            <person name="Parkinson J."/>
            <person name="Shirley M."/>
            <person name="Wan K.L."/>
            <person name="Berriman M."/>
            <person name="Tomley F."/>
            <person name="Pain A."/>
        </authorList>
    </citation>
    <scope>NUCLEOTIDE SEQUENCE [LARGE SCALE GENOMIC DNA]</scope>
    <source>
        <strain evidence="10">Houghton</strain>
    </source>
</reference>
<dbReference type="InterPro" id="IPR020578">
    <property type="entry name" value="Aminotrans_V_PyrdxlP_BS"/>
</dbReference>
<keyword evidence="7" id="KW-0411">Iron-sulfur</keyword>
<dbReference type="Gene3D" id="3.40.640.10">
    <property type="entry name" value="Type I PLP-dependent aspartate aminotransferase-like (Major domain)"/>
    <property type="match status" value="1"/>
</dbReference>
<dbReference type="GeneID" id="25473464"/>
<protein>
    <recommendedName>
        <fullName evidence="3">cysteine desulfurase</fullName>
        <ecNumber evidence="3">2.8.1.7</ecNumber>
    </recommendedName>
</protein>
<dbReference type="EMBL" id="HG722696">
    <property type="protein sequence ID" value="CDJ63076.1"/>
    <property type="molecule type" value="Genomic_DNA"/>
</dbReference>
<dbReference type="AlphaFoldDB" id="U6MGD5"/>